<dbReference type="Pfam" id="PF00291">
    <property type="entry name" value="PALP"/>
    <property type="match status" value="1"/>
</dbReference>
<organism evidence="2">
    <name type="scientific">Fervidicoccus fontis</name>
    <dbReference type="NCBI Taxonomy" id="683846"/>
    <lineage>
        <taxon>Archaea</taxon>
        <taxon>Thermoproteota</taxon>
        <taxon>Thermoprotei</taxon>
        <taxon>Fervidicoccales</taxon>
        <taxon>Fervidicoccaceae</taxon>
        <taxon>Fervidicoccus</taxon>
    </lineage>
</organism>
<dbReference type="AlphaFoldDB" id="A0A7C1E4L9"/>
<protein>
    <submittedName>
        <fullName evidence="2">Pyridoxal-phosphate dependent enzyme</fullName>
    </submittedName>
</protein>
<dbReference type="InterPro" id="IPR001926">
    <property type="entry name" value="TrpB-like_PALP"/>
</dbReference>
<dbReference type="InterPro" id="IPR036052">
    <property type="entry name" value="TrpB-like_PALP_sf"/>
</dbReference>
<comment type="caution">
    <text evidence="2">The sequence shown here is derived from an EMBL/GenBank/DDBJ whole genome shotgun (WGS) entry which is preliminary data.</text>
</comment>
<sequence length="376" mass="41926">MGNYNYFYRCIGCGRELDAPYSVCPFCGGPVIIEYPEPRFRVDKSRPGIWRYGSLLPGFGETVSHGEGLTPISSVDGVLVKNEKKNSTGTYADRASAVIASYAKSTGVRLIKTEYIEAFTQSLLYYLKGMAKVRVLVRSLDSLSMDDIVRIYGMNNVDVTTKDTSIGDEARINYLNPLTIEGLKTIVFELYERRVRAENIVVPLETGVLAYSLVKGLDDLRKAGAEPGYTVVAAVVKGASVPEIVMRLGVKVAEIEAEEVLDALGRLTRKGFVTMPISAVSFAVARILGSSVAVLTMGYKPYRLYTGRGQLREEIIELLREKGRMTAYEMWKERQSYTLRAFYKVLRGMEVRGEVCSEVEARGARKVKYFRLCKNP</sequence>
<reference evidence="2" key="1">
    <citation type="journal article" date="2020" name="mSystems">
        <title>Genome- and Community-Level Interaction Insights into Carbon Utilization and Element Cycling Functions of Hydrothermarchaeota in Hydrothermal Sediment.</title>
        <authorList>
            <person name="Zhou Z."/>
            <person name="Liu Y."/>
            <person name="Xu W."/>
            <person name="Pan J."/>
            <person name="Luo Z.H."/>
            <person name="Li M."/>
        </authorList>
    </citation>
    <scope>NUCLEOTIDE SEQUENCE [LARGE SCALE GENOMIC DNA]</scope>
    <source>
        <strain evidence="2">SpSt-123</strain>
    </source>
</reference>
<dbReference type="SUPFAM" id="SSF53686">
    <property type="entry name" value="Tryptophan synthase beta subunit-like PLP-dependent enzymes"/>
    <property type="match status" value="1"/>
</dbReference>
<evidence type="ECO:0000313" key="2">
    <source>
        <dbReference type="EMBL" id="HDS10003.1"/>
    </source>
</evidence>
<proteinExistence type="predicted"/>
<name>A0A7C1E4L9_9CREN</name>
<accession>A0A7C1E4L9</accession>
<feature type="domain" description="Tryptophan synthase beta chain-like PALP" evidence="1">
    <location>
        <begin position="66"/>
        <end position="285"/>
    </location>
</feature>
<gene>
    <name evidence="2" type="ORF">ENO04_00020</name>
</gene>
<evidence type="ECO:0000259" key="1">
    <source>
        <dbReference type="Pfam" id="PF00291"/>
    </source>
</evidence>
<dbReference type="EMBL" id="DSDY01000001">
    <property type="protein sequence ID" value="HDS10003.1"/>
    <property type="molecule type" value="Genomic_DNA"/>
</dbReference>